<proteinExistence type="predicted"/>
<comment type="caution">
    <text evidence="1">The sequence shown here is derived from an EMBL/GenBank/DDBJ whole genome shotgun (WGS) entry which is preliminary data.</text>
</comment>
<name>A0ABN7WU55_GIGMA</name>
<organism evidence="1 2">
    <name type="scientific">Gigaspora margarita</name>
    <dbReference type="NCBI Taxonomy" id="4874"/>
    <lineage>
        <taxon>Eukaryota</taxon>
        <taxon>Fungi</taxon>
        <taxon>Fungi incertae sedis</taxon>
        <taxon>Mucoromycota</taxon>
        <taxon>Glomeromycotina</taxon>
        <taxon>Glomeromycetes</taxon>
        <taxon>Diversisporales</taxon>
        <taxon>Gigasporaceae</taxon>
        <taxon>Gigaspora</taxon>
    </lineage>
</organism>
<dbReference type="Proteomes" id="UP000789901">
    <property type="component" value="Unassembled WGS sequence"/>
</dbReference>
<sequence>MKGQVHVPQKEAHIIEGCNKGHHTGNCKFHVNTYRQKTNNLVYIMKVDGQHNHELVENINM</sequence>
<keyword evidence="2" id="KW-1185">Reference proteome</keyword>
<gene>
    <name evidence="1" type="ORF">GMARGA_LOCUS34650</name>
</gene>
<reference evidence="1 2" key="1">
    <citation type="submission" date="2021-06" db="EMBL/GenBank/DDBJ databases">
        <authorList>
            <person name="Kallberg Y."/>
            <person name="Tangrot J."/>
            <person name="Rosling A."/>
        </authorList>
    </citation>
    <scope>NUCLEOTIDE SEQUENCE [LARGE SCALE GENOMIC DNA]</scope>
    <source>
        <strain evidence="1 2">120-4 pot B 10/14</strain>
    </source>
</reference>
<dbReference type="EMBL" id="CAJVQB010061478">
    <property type="protein sequence ID" value="CAG8839881.1"/>
    <property type="molecule type" value="Genomic_DNA"/>
</dbReference>
<feature type="non-terminal residue" evidence="1">
    <location>
        <position position="61"/>
    </location>
</feature>
<protein>
    <submittedName>
        <fullName evidence="1">4412_t:CDS:1</fullName>
    </submittedName>
</protein>
<accession>A0ABN7WU55</accession>
<evidence type="ECO:0000313" key="1">
    <source>
        <dbReference type="EMBL" id="CAG8839881.1"/>
    </source>
</evidence>
<evidence type="ECO:0000313" key="2">
    <source>
        <dbReference type="Proteomes" id="UP000789901"/>
    </source>
</evidence>